<evidence type="ECO:0000259" key="2">
    <source>
        <dbReference type="Pfam" id="PF07940"/>
    </source>
</evidence>
<dbReference type="Pfam" id="PF16332">
    <property type="entry name" value="DUF4962"/>
    <property type="match status" value="1"/>
</dbReference>
<dbReference type="SUPFAM" id="SSF48230">
    <property type="entry name" value="Chondroitin AC/alginate lyase"/>
    <property type="match status" value="1"/>
</dbReference>
<dbReference type="PANTHER" id="PTHR38045:SF1">
    <property type="entry name" value="HEPARINASE II_III-LIKE PROTEIN"/>
    <property type="match status" value="1"/>
</dbReference>
<dbReference type="Gene3D" id="1.50.10.100">
    <property type="entry name" value="Chondroitin AC/alginate lyase"/>
    <property type="match status" value="1"/>
</dbReference>
<accession>A0A7G1HYT0</accession>
<evidence type="ECO:0000313" key="5">
    <source>
        <dbReference type="Proteomes" id="UP000594042"/>
    </source>
</evidence>
<dbReference type="EMBL" id="AP023322">
    <property type="protein sequence ID" value="BCI64855.1"/>
    <property type="molecule type" value="Genomic_DNA"/>
</dbReference>
<comment type="subcellular location">
    <subcellularLocation>
        <location evidence="1">Cell envelope</location>
    </subcellularLocation>
</comment>
<keyword evidence="5" id="KW-1185">Reference proteome</keyword>
<protein>
    <submittedName>
        <fullName evidence="4">Uncharacterized protein</fullName>
    </submittedName>
</protein>
<reference evidence="5" key="1">
    <citation type="submission" date="2020-07" db="EMBL/GenBank/DDBJ databases">
        <title>Complete genome sequencing of Coprobacter sp. strain 2CBH44.</title>
        <authorList>
            <person name="Sakamoto M."/>
            <person name="Murakami T."/>
            <person name="Mori H."/>
        </authorList>
    </citation>
    <scope>NUCLEOTIDE SEQUENCE [LARGE SCALE GENOMIC DNA]</scope>
    <source>
        <strain evidence="5">2CBH44</strain>
    </source>
</reference>
<dbReference type="GO" id="GO:0016829">
    <property type="term" value="F:lyase activity"/>
    <property type="evidence" value="ECO:0007669"/>
    <property type="project" value="InterPro"/>
</dbReference>
<dbReference type="InterPro" id="IPR008929">
    <property type="entry name" value="Chondroitin_lyas"/>
</dbReference>
<dbReference type="AlphaFoldDB" id="A0A7G1HYT0"/>
<organism evidence="4 5">
    <name type="scientific">Coprobacter secundus subsp. similis</name>
    <dbReference type="NCBI Taxonomy" id="2751153"/>
    <lineage>
        <taxon>Bacteria</taxon>
        <taxon>Pseudomonadati</taxon>
        <taxon>Bacteroidota</taxon>
        <taxon>Bacteroidia</taxon>
        <taxon>Bacteroidales</taxon>
        <taxon>Barnesiellaceae</taxon>
        <taxon>Coprobacter</taxon>
    </lineage>
</organism>
<feature type="domain" description="Heparinase II/III-like C-terminal" evidence="2">
    <location>
        <begin position="379"/>
        <end position="559"/>
    </location>
</feature>
<name>A0A7G1HYT0_9BACT</name>
<dbReference type="GO" id="GO:0030313">
    <property type="term" value="C:cell envelope"/>
    <property type="evidence" value="ECO:0007669"/>
    <property type="project" value="UniProtKB-SubCell"/>
</dbReference>
<dbReference type="Pfam" id="PF07940">
    <property type="entry name" value="Hepar_II_III_C"/>
    <property type="match status" value="1"/>
</dbReference>
<evidence type="ECO:0000313" key="4">
    <source>
        <dbReference type="EMBL" id="BCI64855.1"/>
    </source>
</evidence>
<dbReference type="PANTHER" id="PTHR38045">
    <property type="entry name" value="CHROMOSOME 1, WHOLE GENOME SHOTGUN SEQUENCE"/>
    <property type="match status" value="1"/>
</dbReference>
<proteinExistence type="predicted"/>
<evidence type="ECO:0000256" key="1">
    <source>
        <dbReference type="ARBA" id="ARBA00004196"/>
    </source>
</evidence>
<dbReference type="KEGG" id="copr:Cop2CBH44_32080"/>
<evidence type="ECO:0000259" key="3">
    <source>
        <dbReference type="Pfam" id="PF16332"/>
    </source>
</evidence>
<dbReference type="Gene3D" id="2.70.98.70">
    <property type="match status" value="1"/>
</dbReference>
<gene>
    <name evidence="4" type="ORF">Cop2CBH44_32080</name>
</gene>
<dbReference type="Proteomes" id="UP000594042">
    <property type="component" value="Chromosome"/>
</dbReference>
<dbReference type="InterPro" id="IPR012480">
    <property type="entry name" value="Hepar_II_III_C"/>
</dbReference>
<dbReference type="InterPro" id="IPR032518">
    <property type="entry name" value="HepII_N"/>
</dbReference>
<feature type="domain" description="Heparinase II N-terminal" evidence="3">
    <location>
        <begin position="46"/>
        <end position="278"/>
    </location>
</feature>
<sequence length="623" mass="71168">MKKFIVIVISFLTILQVPVSGEIRRIKLGGLPQHPRILLLKNEEQSIRRFISSDVCWEKIHETILTESEKLLSVPPIERVMVGRRLLDVSRKALRNIFFLSYSYRLTNDKAYAERAEKELLAVAAFKDWNPSHFLDVGEMTMGVAIGYDWLYDWLSEESKSIVRNAIIEKGIKPSMDDRYNDFITAHNNWSQVCNTGIAYGALAIAEDEPALAEEMLHRSVNNIYMADYAPDGAYPEGAGYWSYGTSYNVMFISALDKAFGTDFGLSETPGFKQTAEYAQHVIANDYHIFNYSDSDEYGRTGLNTTLFWFARKYDDGTLLWMQKRELERLNKLGGYRLLPALMVWANGIKQRTILPPKKKMFTAQGKSPVCFMRTSWTDKKAIFLGFKLGSPSVSHAHMDIGSFVMVADGVRWACDFGMQQYESLESKGLDIWNREQNSQRWQVFRYNNMAHNTLTFDNQLQRVKGYAKVDRWGESDKLMFAVSDLTDMYRDRVSEVKRGVAIVGEKNQYVVVRDEIEGGKELSTVRWNMLTECRAEMIGDGKAVLVAKNGKRLVLRVDYPKGVKVCTWSTKSPNSWDAGNKNTVFVGFEYKVPAGEKVVLQVSLLPGKKDNGLLYNKELVNW</sequence>
<dbReference type="RefSeq" id="WP_021929210.1">
    <property type="nucleotide sequence ID" value="NZ_AP023322.1"/>
</dbReference>